<dbReference type="Proteomes" id="UP000499080">
    <property type="component" value="Unassembled WGS sequence"/>
</dbReference>
<dbReference type="InterPro" id="IPR017884">
    <property type="entry name" value="SANT_dom"/>
</dbReference>
<dbReference type="AlphaFoldDB" id="A0A4Y2BVU4"/>
<evidence type="ECO:0000259" key="7">
    <source>
        <dbReference type="PROSITE" id="PS51156"/>
    </source>
</evidence>
<accession>A0A4Y2BVU4</accession>
<gene>
    <name evidence="9" type="primary">MIER1_1</name>
    <name evidence="9" type="ORF">AVEN_655_1</name>
</gene>
<evidence type="ECO:0000259" key="8">
    <source>
        <dbReference type="PROSITE" id="PS51293"/>
    </source>
</evidence>
<evidence type="ECO:0000256" key="2">
    <source>
        <dbReference type="ARBA" id="ARBA00022723"/>
    </source>
</evidence>
<evidence type="ECO:0000256" key="6">
    <source>
        <dbReference type="ARBA" id="ARBA00023242"/>
    </source>
</evidence>
<keyword evidence="5" id="KW-0238">DNA-binding</keyword>
<name>A0A4Y2BVU4_ARAVE</name>
<keyword evidence="4" id="KW-0862">Zinc</keyword>
<dbReference type="PANTHER" id="PTHR10865">
    <property type="entry name" value="METASTASIS-ASSOCIATED PROTEIN AND MESODERM INDUCTION EARLY RESPONSE PROTEIN"/>
    <property type="match status" value="1"/>
</dbReference>
<dbReference type="OrthoDB" id="5916873at2759"/>
<reference evidence="9 10" key="1">
    <citation type="journal article" date="2019" name="Sci. Rep.">
        <title>Orb-weaving spider Araneus ventricosus genome elucidates the spidroin gene catalogue.</title>
        <authorList>
            <person name="Kono N."/>
            <person name="Nakamura H."/>
            <person name="Ohtoshi R."/>
            <person name="Moran D.A.P."/>
            <person name="Shinohara A."/>
            <person name="Yoshida Y."/>
            <person name="Fujiwara M."/>
            <person name="Mori M."/>
            <person name="Tomita M."/>
            <person name="Arakawa K."/>
        </authorList>
    </citation>
    <scope>NUCLEOTIDE SEQUENCE [LARGE SCALE GENOMIC DNA]</scope>
</reference>
<organism evidence="9 10">
    <name type="scientific">Araneus ventricosus</name>
    <name type="common">Orbweaver spider</name>
    <name type="synonym">Epeira ventricosa</name>
    <dbReference type="NCBI Taxonomy" id="182803"/>
    <lineage>
        <taxon>Eukaryota</taxon>
        <taxon>Metazoa</taxon>
        <taxon>Ecdysozoa</taxon>
        <taxon>Arthropoda</taxon>
        <taxon>Chelicerata</taxon>
        <taxon>Arachnida</taxon>
        <taxon>Araneae</taxon>
        <taxon>Araneomorphae</taxon>
        <taxon>Entelegynae</taxon>
        <taxon>Araneoidea</taxon>
        <taxon>Araneidae</taxon>
        <taxon>Araneus</taxon>
    </lineage>
</organism>
<feature type="domain" description="SANT" evidence="8">
    <location>
        <begin position="109"/>
        <end position="158"/>
    </location>
</feature>
<dbReference type="InterPro" id="IPR040138">
    <property type="entry name" value="MIER/MTA"/>
</dbReference>
<evidence type="ECO:0000313" key="9">
    <source>
        <dbReference type="EMBL" id="GBL95697.1"/>
    </source>
</evidence>
<evidence type="ECO:0000256" key="4">
    <source>
        <dbReference type="ARBA" id="ARBA00022833"/>
    </source>
</evidence>
<evidence type="ECO:0000256" key="5">
    <source>
        <dbReference type="ARBA" id="ARBA00023125"/>
    </source>
</evidence>
<dbReference type="GO" id="GO:0005654">
    <property type="term" value="C:nucleoplasm"/>
    <property type="evidence" value="ECO:0007669"/>
    <property type="project" value="TreeGrafter"/>
</dbReference>
<proteinExistence type="predicted"/>
<comment type="caution">
    <text evidence="9">The sequence shown here is derived from an EMBL/GenBank/DDBJ whole genome shotgun (WGS) entry which is preliminary data.</text>
</comment>
<dbReference type="InterPro" id="IPR009057">
    <property type="entry name" value="Homeodomain-like_sf"/>
</dbReference>
<dbReference type="Pfam" id="PF01448">
    <property type="entry name" value="ELM2"/>
    <property type="match status" value="1"/>
</dbReference>
<feature type="domain" description="ELM2" evidence="7">
    <location>
        <begin position="19"/>
        <end position="104"/>
    </location>
</feature>
<dbReference type="GO" id="GO:0003714">
    <property type="term" value="F:transcription corepressor activity"/>
    <property type="evidence" value="ECO:0007669"/>
    <property type="project" value="TreeGrafter"/>
</dbReference>
<comment type="subcellular location">
    <subcellularLocation>
        <location evidence="1">Nucleus</location>
    </subcellularLocation>
</comment>
<dbReference type="InterPro" id="IPR000949">
    <property type="entry name" value="ELM2_dom"/>
</dbReference>
<dbReference type="GO" id="GO:0003677">
    <property type="term" value="F:DNA binding"/>
    <property type="evidence" value="ECO:0007669"/>
    <property type="project" value="UniProtKB-KW"/>
</dbReference>
<dbReference type="GO" id="GO:0008270">
    <property type="term" value="F:zinc ion binding"/>
    <property type="evidence" value="ECO:0007669"/>
    <property type="project" value="UniProtKB-KW"/>
</dbReference>
<dbReference type="SUPFAM" id="SSF46689">
    <property type="entry name" value="Homeodomain-like"/>
    <property type="match status" value="1"/>
</dbReference>
<dbReference type="PROSITE" id="PS51156">
    <property type="entry name" value="ELM2"/>
    <property type="match status" value="1"/>
</dbReference>
<dbReference type="FunFam" id="1.10.10.60:FF:000012">
    <property type="entry name" value="Metastasis-associated 1 family, member 3"/>
    <property type="match status" value="1"/>
</dbReference>
<keyword evidence="10" id="KW-1185">Reference proteome</keyword>
<keyword evidence="3" id="KW-0863">Zinc-finger</keyword>
<evidence type="ECO:0000256" key="1">
    <source>
        <dbReference type="ARBA" id="ARBA00004123"/>
    </source>
</evidence>
<dbReference type="PANTHER" id="PTHR10865:SF28">
    <property type="entry name" value="ELM2 DOMAIN-CONTAINING PROTEIN"/>
    <property type="match status" value="1"/>
</dbReference>
<dbReference type="SMART" id="SM01189">
    <property type="entry name" value="ELM2"/>
    <property type="match status" value="1"/>
</dbReference>
<dbReference type="Gene3D" id="1.10.10.60">
    <property type="entry name" value="Homeodomain-like"/>
    <property type="match status" value="1"/>
</dbReference>
<dbReference type="GO" id="GO:0000122">
    <property type="term" value="P:negative regulation of transcription by RNA polymerase II"/>
    <property type="evidence" value="ECO:0007669"/>
    <property type="project" value="TreeGrafter"/>
</dbReference>
<sequence>MNQAKKAYLSGKTPNDADFELRIGSEFQADIPQLKSLKLCDLIQNDEDKHLWCSSILPEDEVVDYLHSIRLLGWKGLNEEKALILLHRSNYDKKEALRRFNLLPDGFRSTVWSQNECLLFEDGIQKFGKDFSSIQKMVQTKNINETVEFYYFWKKSERHDVFIKEKLGRVRSRFKTRQKKKMYRITDFTELFEQQLADLNNQVRTRSRSRLFHAN</sequence>
<dbReference type="Pfam" id="PF00249">
    <property type="entry name" value="Myb_DNA-binding"/>
    <property type="match status" value="1"/>
</dbReference>
<dbReference type="GO" id="GO:0042826">
    <property type="term" value="F:histone deacetylase binding"/>
    <property type="evidence" value="ECO:0007669"/>
    <property type="project" value="TreeGrafter"/>
</dbReference>
<dbReference type="PROSITE" id="PS51293">
    <property type="entry name" value="SANT"/>
    <property type="match status" value="1"/>
</dbReference>
<keyword evidence="6" id="KW-0539">Nucleus</keyword>
<dbReference type="SMART" id="SM00717">
    <property type="entry name" value="SANT"/>
    <property type="match status" value="1"/>
</dbReference>
<dbReference type="EMBL" id="BGPR01000114">
    <property type="protein sequence ID" value="GBL95697.1"/>
    <property type="molecule type" value="Genomic_DNA"/>
</dbReference>
<dbReference type="InterPro" id="IPR001005">
    <property type="entry name" value="SANT/Myb"/>
</dbReference>
<evidence type="ECO:0000313" key="10">
    <source>
        <dbReference type="Proteomes" id="UP000499080"/>
    </source>
</evidence>
<protein>
    <submittedName>
        <fullName evidence="9">Mesoderm induction early response protein 1</fullName>
    </submittedName>
</protein>
<evidence type="ECO:0000256" key="3">
    <source>
        <dbReference type="ARBA" id="ARBA00022771"/>
    </source>
</evidence>
<keyword evidence="2" id="KW-0479">Metal-binding</keyword>